<comment type="caution">
    <text evidence="1">The sequence shown here is derived from an EMBL/GenBank/DDBJ whole genome shotgun (WGS) entry which is preliminary data.</text>
</comment>
<dbReference type="EMBL" id="CAJNDS010001413">
    <property type="protein sequence ID" value="CAE7258717.1"/>
    <property type="molecule type" value="Genomic_DNA"/>
</dbReference>
<evidence type="ECO:0000313" key="2">
    <source>
        <dbReference type="Proteomes" id="UP000604046"/>
    </source>
</evidence>
<keyword evidence="2" id="KW-1185">Reference proteome</keyword>
<gene>
    <name evidence="1" type="primary">CODM</name>
    <name evidence="1" type="ORF">SNAT2548_LOCUS13476</name>
</gene>
<dbReference type="PANTHER" id="PTHR35532:SF5">
    <property type="entry name" value="CARBOHYDRATE-BINDING DOMAIN-CONTAINING PROTEIN"/>
    <property type="match status" value="1"/>
</dbReference>
<sequence>MFFSLALQLTQAPSVIEKLISAHYPSQYVVQRLRQGQQISIDGRLEEEAWAEVPWLDSFMDLAGPRHSSLRTSWQNASRDYARRLTGSENPTRVKLRWDENFLYVGAELRSKHVAASVEGHCDNLHSDVWQTTPVLPYFDDDFEVFIDPSQSNYFYVEFEMNARNATYDTLWYLPQAGLGSVAPECSLCCNTTWNAGKGLCDHGAEKEGGSWTMEMFSEGARPGDGMLSATANTTSGWTLEIRFPILSSSEHGGLLNRPASQHLPDAPADMLHPARGQRFWWATFANALHASWWSKLTAADAKHPEFIKWLCDEVIRDDELRYGFSQFLVDANNAAPTCYYEAASQNLGGHQYMHNPDQFGYLQFTNASAPTCGNVCWLARFVLAQIYQAEVQYLMTAGKGCFTSNIADLLSPATCDISNACNVSTLVDALNYVDISIYADDGKRTGSCVRYAIPGVQNSSSVGGPCFTAFTTYTVRSKSDPAKTKKIQASINEARLITQPDVGQRWDTPDADWLCLETVDVLPAGIYV</sequence>
<dbReference type="AlphaFoldDB" id="A0A812M8F5"/>
<dbReference type="OrthoDB" id="406696at2759"/>
<dbReference type="CDD" id="cd09620">
    <property type="entry name" value="CBM9_like_3"/>
    <property type="match status" value="1"/>
</dbReference>
<accession>A0A812M8F5</accession>
<evidence type="ECO:0000313" key="1">
    <source>
        <dbReference type="EMBL" id="CAE7258717.1"/>
    </source>
</evidence>
<dbReference type="Gene3D" id="2.60.40.1190">
    <property type="match status" value="1"/>
</dbReference>
<proteinExistence type="predicted"/>
<protein>
    <submittedName>
        <fullName evidence="1">CODM protein</fullName>
    </submittedName>
</protein>
<dbReference type="Proteomes" id="UP000604046">
    <property type="component" value="Unassembled WGS sequence"/>
</dbReference>
<reference evidence="1" key="1">
    <citation type="submission" date="2021-02" db="EMBL/GenBank/DDBJ databases">
        <authorList>
            <person name="Dougan E. K."/>
            <person name="Rhodes N."/>
            <person name="Thang M."/>
            <person name="Chan C."/>
        </authorList>
    </citation>
    <scope>NUCLEOTIDE SEQUENCE</scope>
</reference>
<name>A0A812M8F5_9DINO</name>
<dbReference type="PANTHER" id="PTHR35532">
    <property type="entry name" value="SIMILAR TO POLYHYDROXYALKANOATE DEPOLYMERASE"/>
    <property type="match status" value="1"/>
</dbReference>
<organism evidence="1 2">
    <name type="scientific">Symbiodinium natans</name>
    <dbReference type="NCBI Taxonomy" id="878477"/>
    <lineage>
        <taxon>Eukaryota</taxon>
        <taxon>Sar</taxon>
        <taxon>Alveolata</taxon>
        <taxon>Dinophyceae</taxon>
        <taxon>Suessiales</taxon>
        <taxon>Symbiodiniaceae</taxon>
        <taxon>Symbiodinium</taxon>
    </lineage>
</organism>
<dbReference type="SUPFAM" id="SSF49344">
    <property type="entry name" value="CBD9-like"/>
    <property type="match status" value="1"/>
</dbReference>